<dbReference type="Proteomes" id="UP000838412">
    <property type="component" value="Chromosome 12"/>
</dbReference>
<feature type="region of interest" description="Disordered" evidence="1">
    <location>
        <begin position="15"/>
        <end position="49"/>
    </location>
</feature>
<keyword evidence="3" id="KW-1185">Reference proteome</keyword>
<evidence type="ECO:0000313" key="2">
    <source>
        <dbReference type="EMBL" id="CAH1241039.1"/>
    </source>
</evidence>
<name>A0A8J9VIJ0_BRALA</name>
<feature type="region of interest" description="Disordered" evidence="1">
    <location>
        <begin position="133"/>
        <end position="184"/>
    </location>
</feature>
<gene>
    <name evidence="2" type="primary">Hypp6291</name>
    <name evidence="2" type="ORF">BLAG_LOCUS4834</name>
</gene>
<dbReference type="OrthoDB" id="5970946at2759"/>
<proteinExistence type="predicted"/>
<evidence type="ECO:0000313" key="3">
    <source>
        <dbReference type="Proteomes" id="UP000838412"/>
    </source>
</evidence>
<dbReference type="AlphaFoldDB" id="A0A8J9VIJ0"/>
<organism evidence="2 3">
    <name type="scientific">Branchiostoma lanceolatum</name>
    <name type="common">Common lancelet</name>
    <name type="synonym">Amphioxus lanceolatum</name>
    <dbReference type="NCBI Taxonomy" id="7740"/>
    <lineage>
        <taxon>Eukaryota</taxon>
        <taxon>Metazoa</taxon>
        <taxon>Chordata</taxon>
        <taxon>Cephalochordata</taxon>
        <taxon>Leptocardii</taxon>
        <taxon>Amphioxiformes</taxon>
        <taxon>Branchiostomatidae</taxon>
        <taxon>Branchiostoma</taxon>
    </lineage>
</organism>
<accession>A0A8J9VIJ0</accession>
<dbReference type="EMBL" id="OV696697">
    <property type="protein sequence ID" value="CAH1241039.1"/>
    <property type="molecule type" value="Genomic_DNA"/>
</dbReference>
<sequence>MFEHPPICHACANRAAPSPSNGQGSGDAEWRVSRGGGRPGTHNQVVPESGRCCQEGGLNQDVQMGMHNHGHGMYTQHLNRPLLQDLPKGSFMCRYCGTRYCKECLHGEFPGEMKAPDICRMCNQPNCQGQRVEYVPGHEYPREGDKKRGKSGKKSGKKGKKSGKKKGKKSGKKGKKSGKKKKKK</sequence>
<evidence type="ECO:0000256" key="1">
    <source>
        <dbReference type="SAM" id="MobiDB-lite"/>
    </source>
</evidence>
<reference evidence="2" key="1">
    <citation type="submission" date="2022-01" db="EMBL/GenBank/DDBJ databases">
        <authorList>
            <person name="Braso-Vives M."/>
        </authorList>
    </citation>
    <scope>NUCLEOTIDE SEQUENCE</scope>
</reference>
<feature type="compositionally biased region" description="Basic residues" evidence="1">
    <location>
        <begin position="147"/>
        <end position="184"/>
    </location>
</feature>
<protein>
    <submittedName>
        <fullName evidence="2">Hypp6291 protein</fullName>
    </submittedName>
</protein>